<organism evidence="2 3">
    <name type="scientific">Ensete ventricosum</name>
    <name type="common">Abyssinian banana</name>
    <name type="synonym">Musa ensete</name>
    <dbReference type="NCBI Taxonomy" id="4639"/>
    <lineage>
        <taxon>Eukaryota</taxon>
        <taxon>Viridiplantae</taxon>
        <taxon>Streptophyta</taxon>
        <taxon>Embryophyta</taxon>
        <taxon>Tracheophyta</taxon>
        <taxon>Spermatophyta</taxon>
        <taxon>Magnoliopsida</taxon>
        <taxon>Liliopsida</taxon>
        <taxon>Zingiberales</taxon>
        <taxon>Musaceae</taxon>
        <taxon>Ensete</taxon>
    </lineage>
</organism>
<gene>
    <name evidence="2" type="ORF">B296_00022050</name>
</gene>
<keyword evidence="1" id="KW-1133">Transmembrane helix</keyword>
<keyword evidence="1" id="KW-0812">Transmembrane</keyword>
<accession>A0A427AUG2</accession>
<dbReference type="EMBL" id="AMZH03001289">
    <property type="protein sequence ID" value="RRT79888.1"/>
    <property type="molecule type" value="Genomic_DNA"/>
</dbReference>
<proteinExistence type="predicted"/>
<evidence type="ECO:0000313" key="2">
    <source>
        <dbReference type="EMBL" id="RRT79888.1"/>
    </source>
</evidence>
<feature type="transmembrane region" description="Helical" evidence="1">
    <location>
        <begin position="133"/>
        <end position="156"/>
    </location>
</feature>
<dbReference type="AlphaFoldDB" id="A0A427AUG2"/>
<evidence type="ECO:0000256" key="1">
    <source>
        <dbReference type="SAM" id="Phobius"/>
    </source>
</evidence>
<reference evidence="2 3" key="1">
    <citation type="journal article" date="2014" name="Agronomy (Basel)">
        <title>A Draft Genome Sequence for Ensete ventricosum, the Drought-Tolerant Tree Against Hunger.</title>
        <authorList>
            <person name="Harrison J."/>
            <person name="Moore K.A."/>
            <person name="Paszkiewicz K."/>
            <person name="Jones T."/>
            <person name="Grant M."/>
            <person name="Ambacheew D."/>
            <person name="Muzemil S."/>
            <person name="Studholme D.J."/>
        </authorList>
    </citation>
    <scope>NUCLEOTIDE SEQUENCE [LARGE SCALE GENOMIC DNA]</scope>
</reference>
<protein>
    <submittedName>
        <fullName evidence="2">Uncharacterized protein</fullName>
    </submittedName>
</protein>
<name>A0A427AUG2_ENSVE</name>
<evidence type="ECO:0000313" key="3">
    <source>
        <dbReference type="Proteomes" id="UP000287651"/>
    </source>
</evidence>
<sequence length="162" mass="18011">MGIHPACGFPFFPTSAMAPAAAVAAVSNIATVCSTTISVTYHLKDLKHDHNIPWPYHIEHDDQPRQRGCPRYEEHEEGVAAAHSVRNHKEPTSRWQVKPKMVVESWLVAMTTAAQRVAAAARSLRRREHNLEVLAILVLVSDAVLICQGGLDLAFISGDRWW</sequence>
<comment type="caution">
    <text evidence="2">The sequence shown here is derived from an EMBL/GenBank/DDBJ whole genome shotgun (WGS) entry which is preliminary data.</text>
</comment>
<keyword evidence="1" id="KW-0472">Membrane</keyword>
<dbReference type="Proteomes" id="UP000287651">
    <property type="component" value="Unassembled WGS sequence"/>
</dbReference>